<keyword evidence="1" id="KW-0732">Signal</keyword>
<evidence type="ECO:0000256" key="1">
    <source>
        <dbReference type="SAM" id="SignalP"/>
    </source>
</evidence>
<dbReference type="OrthoDB" id="982246at2"/>
<protein>
    <recommendedName>
        <fullName evidence="4">LysM domain-containing protein</fullName>
    </recommendedName>
</protein>
<evidence type="ECO:0000313" key="3">
    <source>
        <dbReference type="Proteomes" id="UP000179797"/>
    </source>
</evidence>
<feature type="chain" id="PRO_5012187626" description="LysM domain-containing protein" evidence="1">
    <location>
        <begin position="25"/>
        <end position="105"/>
    </location>
</feature>
<comment type="caution">
    <text evidence="2">The sequence shown here is derived from an EMBL/GenBank/DDBJ whole genome shotgun (WGS) entry which is preliminary data.</text>
</comment>
<reference evidence="2 3" key="1">
    <citation type="journal article" date="2012" name="Int. J. Syst. Evol. Microbiol.">
        <title>Flammeovirga pacifica sp. nov., isolated from deep-sea sediment.</title>
        <authorList>
            <person name="Xu H."/>
            <person name="Fu Y."/>
            <person name="Yang N."/>
            <person name="Ding Z."/>
            <person name="Lai Q."/>
            <person name="Zeng R."/>
        </authorList>
    </citation>
    <scope>NUCLEOTIDE SEQUENCE [LARGE SCALE GENOMIC DNA]</scope>
    <source>
        <strain evidence="3">DSM 24597 / LMG 26175 / WPAGA1</strain>
    </source>
</reference>
<keyword evidence="3" id="KW-1185">Reference proteome</keyword>
<sequence length="105" mass="12153">MKRSIFTLLTSLLLMITSQMNLSAATKINVIDTHKIEVTHIILTIQEGDGFFKLARRLFMVMKKDPTAVTWEDVYRLKSFYIEQTGNMNLMAGQKFIVVKSDFIY</sequence>
<organism evidence="2 3">
    <name type="scientific">Flammeovirga pacifica</name>
    <dbReference type="NCBI Taxonomy" id="915059"/>
    <lineage>
        <taxon>Bacteria</taxon>
        <taxon>Pseudomonadati</taxon>
        <taxon>Bacteroidota</taxon>
        <taxon>Cytophagia</taxon>
        <taxon>Cytophagales</taxon>
        <taxon>Flammeovirgaceae</taxon>
        <taxon>Flammeovirga</taxon>
    </lineage>
</organism>
<evidence type="ECO:0000313" key="2">
    <source>
        <dbReference type="EMBL" id="OHX64184.1"/>
    </source>
</evidence>
<dbReference type="RefSeq" id="WP_139263226.1">
    <property type="nucleotide sequence ID" value="NZ_JRYR02000002.1"/>
</dbReference>
<dbReference type="Proteomes" id="UP000179797">
    <property type="component" value="Unassembled WGS sequence"/>
</dbReference>
<dbReference type="AlphaFoldDB" id="A0A1S1YT23"/>
<name>A0A1S1YT23_FLAPC</name>
<accession>A0A1S1YT23</accession>
<dbReference type="EMBL" id="JRYR02000002">
    <property type="protein sequence ID" value="OHX64184.1"/>
    <property type="molecule type" value="Genomic_DNA"/>
</dbReference>
<feature type="signal peptide" evidence="1">
    <location>
        <begin position="1"/>
        <end position="24"/>
    </location>
</feature>
<dbReference type="STRING" id="915059.NH26_21505"/>
<proteinExistence type="predicted"/>
<gene>
    <name evidence="2" type="ORF">NH26_21505</name>
</gene>
<evidence type="ECO:0008006" key="4">
    <source>
        <dbReference type="Google" id="ProtNLM"/>
    </source>
</evidence>